<keyword evidence="1" id="KW-1133">Transmembrane helix</keyword>
<evidence type="ECO:0000313" key="2">
    <source>
        <dbReference type="EMBL" id="WOQ69773.1"/>
    </source>
</evidence>
<organism evidence="2 3">
    <name type="scientific">Microbacterium limosum</name>
    <dbReference type="NCBI Taxonomy" id="3079935"/>
    <lineage>
        <taxon>Bacteria</taxon>
        <taxon>Bacillati</taxon>
        <taxon>Actinomycetota</taxon>
        <taxon>Actinomycetes</taxon>
        <taxon>Micrococcales</taxon>
        <taxon>Microbacteriaceae</taxon>
        <taxon>Microbacterium</taxon>
    </lineage>
</organism>
<dbReference type="AlphaFoldDB" id="A0AAU0MH07"/>
<name>A0AAU0MH07_9MICO</name>
<dbReference type="Proteomes" id="UP001329313">
    <property type="component" value="Chromosome"/>
</dbReference>
<dbReference type="EMBL" id="CP137080">
    <property type="protein sequence ID" value="WOQ69773.1"/>
    <property type="molecule type" value="Genomic_DNA"/>
</dbReference>
<dbReference type="KEGG" id="mliy:RYJ27_00535"/>
<evidence type="ECO:0000256" key="1">
    <source>
        <dbReference type="SAM" id="Phobius"/>
    </source>
</evidence>
<dbReference type="RefSeq" id="WP_330170867.1">
    <property type="nucleotide sequence ID" value="NZ_CP137080.1"/>
</dbReference>
<sequence>MMLAAAVVLALAAPGRGRAALAQGLFPLLAIALTIAGALLLS</sequence>
<feature type="transmembrane region" description="Helical" evidence="1">
    <location>
        <begin position="25"/>
        <end position="41"/>
    </location>
</feature>
<gene>
    <name evidence="2" type="ORF">RYJ27_00535</name>
</gene>
<proteinExistence type="predicted"/>
<keyword evidence="3" id="KW-1185">Reference proteome</keyword>
<reference evidence="2 3" key="1">
    <citation type="submission" date="2023-10" db="EMBL/GenBank/DDBJ databases">
        <title>Y20.</title>
        <authorList>
            <person name="Zhang G."/>
            <person name="Ding Y."/>
        </authorList>
    </citation>
    <scope>NUCLEOTIDE SEQUENCE [LARGE SCALE GENOMIC DNA]</scope>
    <source>
        <strain evidence="2 3">Y20</strain>
    </source>
</reference>
<evidence type="ECO:0000313" key="3">
    <source>
        <dbReference type="Proteomes" id="UP001329313"/>
    </source>
</evidence>
<keyword evidence="1" id="KW-0812">Transmembrane</keyword>
<accession>A0AAU0MH07</accession>
<protein>
    <submittedName>
        <fullName evidence="2">Uncharacterized protein</fullName>
    </submittedName>
</protein>
<keyword evidence="1" id="KW-0472">Membrane</keyword>